<reference evidence="2 3" key="1">
    <citation type="submission" date="2019-02" db="EMBL/GenBank/DDBJ databases">
        <title>Deep-cultivation of Planctomycetes and their phenomic and genomic characterization uncovers novel biology.</title>
        <authorList>
            <person name="Wiegand S."/>
            <person name="Jogler M."/>
            <person name="Boedeker C."/>
            <person name="Pinto D."/>
            <person name="Vollmers J."/>
            <person name="Rivas-Marin E."/>
            <person name="Kohn T."/>
            <person name="Peeters S.H."/>
            <person name="Heuer A."/>
            <person name="Rast P."/>
            <person name="Oberbeckmann S."/>
            <person name="Bunk B."/>
            <person name="Jeske O."/>
            <person name="Meyerdierks A."/>
            <person name="Storesund J.E."/>
            <person name="Kallscheuer N."/>
            <person name="Luecker S."/>
            <person name="Lage O.M."/>
            <person name="Pohl T."/>
            <person name="Merkel B.J."/>
            <person name="Hornburger P."/>
            <person name="Mueller R.-W."/>
            <person name="Bruemmer F."/>
            <person name="Labrenz M."/>
            <person name="Spormann A.M."/>
            <person name="Op den Camp H."/>
            <person name="Overmann J."/>
            <person name="Amann R."/>
            <person name="Jetten M.S.M."/>
            <person name="Mascher T."/>
            <person name="Medema M.H."/>
            <person name="Devos D.P."/>
            <person name="Kaster A.-K."/>
            <person name="Ovreas L."/>
            <person name="Rohde M."/>
            <person name="Galperin M.Y."/>
            <person name="Jogler C."/>
        </authorList>
    </citation>
    <scope>NUCLEOTIDE SEQUENCE [LARGE SCALE GENOMIC DNA]</scope>
    <source>
        <strain evidence="2 3">ElP</strain>
    </source>
</reference>
<protein>
    <submittedName>
        <fullName evidence="2">Type II secretion system protein G</fullName>
    </submittedName>
</protein>
<dbReference type="SUPFAM" id="SSF54523">
    <property type="entry name" value="Pili subunits"/>
    <property type="match status" value="1"/>
</dbReference>
<feature type="domain" description="DUF1559" evidence="1">
    <location>
        <begin position="39"/>
        <end position="299"/>
    </location>
</feature>
<dbReference type="KEGG" id="tpla:ElP_63020"/>
<evidence type="ECO:0000313" key="2">
    <source>
        <dbReference type="EMBL" id="QDV38350.1"/>
    </source>
</evidence>
<evidence type="ECO:0000259" key="1">
    <source>
        <dbReference type="Pfam" id="PF07596"/>
    </source>
</evidence>
<dbReference type="Pfam" id="PF07963">
    <property type="entry name" value="N_methyl"/>
    <property type="match status" value="1"/>
</dbReference>
<sequence length="349" mass="37863">MRTRTSRRPDGPRGFTLIELLVVIAIIGVLIALLLPAVQAAREAARRAQCTNNLKQLALGLHNYVDSNGSFPMGSWKNLNFYGGCGGGHEGSLFLAALAYFEQQSLFNAQNFDLPYFQGGATGPNATVAITGVNLLWCPSDGDVPEQRFYGMRRLSYKGNNGTWNSPGRYDWPGCGTRDYSVMKGQANGIFTFDNVTKLAEIRDGTSNTMLLGEHAFGKLDQGGQQEWGWWTSGNYGDTLFTTLFPMNPHRRLADSTAHTGVWGINTSIFVQAASSMHPGGMNAAMCDGSVRFIKDTIATMPFDGSTGLPIGMTQEATGRYVVTPPAQFGVWQAISTRKGGEVISADQF</sequence>
<dbReference type="InterPro" id="IPR012902">
    <property type="entry name" value="N_methyl_site"/>
</dbReference>
<dbReference type="PANTHER" id="PTHR30093:SF2">
    <property type="entry name" value="TYPE II SECRETION SYSTEM PROTEIN H"/>
    <property type="match status" value="1"/>
</dbReference>
<dbReference type="NCBIfam" id="TIGR04294">
    <property type="entry name" value="pre_pil_HX9DG"/>
    <property type="match status" value="1"/>
</dbReference>
<dbReference type="OrthoDB" id="263289at2"/>
<proteinExistence type="predicted"/>
<dbReference type="InterPro" id="IPR045584">
    <property type="entry name" value="Pilin-like"/>
</dbReference>
<organism evidence="2 3">
    <name type="scientific">Tautonia plasticadhaerens</name>
    <dbReference type="NCBI Taxonomy" id="2527974"/>
    <lineage>
        <taxon>Bacteria</taxon>
        <taxon>Pseudomonadati</taxon>
        <taxon>Planctomycetota</taxon>
        <taxon>Planctomycetia</taxon>
        <taxon>Isosphaerales</taxon>
        <taxon>Isosphaeraceae</taxon>
        <taxon>Tautonia</taxon>
    </lineage>
</organism>
<dbReference type="EMBL" id="CP036426">
    <property type="protein sequence ID" value="QDV38350.1"/>
    <property type="molecule type" value="Genomic_DNA"/>
</dbReference>
<keyword evidence="3" id="KW-1185">Reference proteome</keyword>
<dbReference type="PROSITE" id="PS00409">
    <property type="entry name" value="PROKAR_NTER_METHYL"/>
    <property type="match status" value="1"/>
</dbReference>
<dbReference type="PANTHER" id="PTHR30093">
    <property type="entry name" value="GENERAL SECRETION PATHWAY PROTEIN G"/>
    <property type="match status" value="1"/>
</dbReference>
<evidence type="ECO:0000313" key="3">
    <source>
        <dbReference type="Proteomes" id="UP000317835"/>
    </source>
</evidence>
<name>A0A518HBX4_9BACT</name>
<dbReference type="AlphaFoldDB" id="A0A518HBX4"/>
<dbReference type="InterPro" id="IPR027558">
    <property type="entry name" value="Pre_pil_HX9DG_C"/>
</dbReference>
<dbReference type="InterPro" id="IPR011453">
    <property type="entry name" value="DUF1559"/>
</dbReference>
<gene>
    <name evidence="2" type="primary">pulG_8</name>
    <name evidence="2" type="ORF">ElP_63020</name>
</gene>
<dbReference type="Pfam" id="PF07596">
    <property type="entry name" value="SBP_bac_10"/>
    <property type="match status" value="1"/>
</dbReference>
<dbReference type="NCBIfam" id="TIGR02532">
    <property type="entry name" value="IV_pilin_GFxxxE"/>
    <property type="match status" value="1"/>
</dbReference>
<dbReference type="RefSeq" id="WP_145276775.1">
    <property type="nucleotide sequence ID" value="NZ_CP036426.1"/>
</dbReference>
<dbReference type="Proteomes" id="UP000317835">
    <property type="component" value="Chromosome"/>
</dbReference>
<dbReference type="Gene3D" id="3.30.700.10">
    <property type="entry name" value="Glycoprotein, Type 4 Pilin"/>
    <property type="match status" value="1"/>
</dbReference>
<accession>A0A518HBX4</accession>